<proteinExistence type="predicted"/>
<dbReference type="EMBL" id="JACHEF010000001">
    <property type="protein sequence ID" value="MBB6408089.1"/>
    <property type="molecule type" value="Genomic_DNA"/>
</dbReference>
<reference evidence="1 2" key="1">
    <citation type="submission" date="2020-08" db="EMBL/GenBank/DDBJ databases">
        <title>Genomic Encyclopedia of Type Strains, Phase IV (KMG-IV): sequencing the most valuable type-strain genomes for metagenomic binning, comparative biology and taxonomic classification.</title>
        <authorList>
            <person name="Goeker M."/>
        </authorList>
    </citation>
    <scope>NUCLEOTIDE SEQUENCE [LARGE SCALE GENOMIC DNA]</scope>
    <source>
        <strain evidence="1 2">DSM 100039</strain>
    </source>
</reference>
<evidence type="ECO:0000313" key="1">
    <source>
        <dbReference type="EMBL" id="MBB6408089.1"/>
    </source>
</evidence>
<evidence type="ECO:0000313" key="2">
    <source>
        <dbReference type="Proteomes" id="UP000556329"/>
    </source>
</evidence>
<dbReference type="Proteomes" id="UP000556329">
    <property type="component" value="Unassembled WGS sequence"/>
</dbReference>
<accession>A0A841PDW2</accession>
<comment type="caution">
    <text evidence="1">The sequence shown here is derived from an EMBL/GenBank/DDBJ whole genome shotgun (WGS) entry which is preliminary data.</text>
</comment>
<protein>
    <submittedName>
        <fullName evidence="1">Uncharacterized protein</fullName>
    </submittedName>
</protein>
<sequence>MEQRHIFNIHSHNFAANYFFETSNFYNCALNAKYAPVFGEKLTGYFFNLRPSDDIRPPIALWRCAEMQGDACPASFAFAEAIELAGALLCR</sequence>
<gene>
    <name evidence="1" type="ORF">HNQ71_000733</name>
</gene>
<name>A0A841PDW2_9HYPH</name>
<keyword evidence="2" id="KW-1185">Reference proteome</keyword>
<dbReference type="RefSeq" id="WP_184871214.1">
    <property type="nucleotide sequence ID" value="NZ_JACHEF010000001.1"/>
</dbReference>
<dbReference type="AlphaFoldDB" id="A0A841PDW2"/>
<organism evidence="1 2">
    <name type="scientific">Mesorhizobium sangaii</name>
    <dbReference type="NCBI Taxonomy" id="505389"/>
    <lineage>
        <taxon>Bacteria</taxon>
        <taxon>Pseudomonadati</taxon>
        <taxon>Pseudomonadota</taxon>
        <taxon>Alphaproteobacteria</taxon>
        <taxon>Hyphomicrobiales</taxon>
        <taxon>Phyllobacteriaceae</taxon>
        <taxon>Mesorhizobium</taxon>
    </lineage>
</organism>